<evidence type="ECO:0000313" key="2">
    <source>
        <dbReference type="EMBL" id="RMA40690.1"/>
    </source>
</evidence>
<keyword evidence="3" id="KW-1185">Reference proteome</keyword>
<keyword evidence="1" id="KW-0472">Membrane</keyword>
<evidence type="ECO:0000313" key="3">
    <source>
        <dbReference type="Proteomes" id="UP000281343"/>
    </source>
</evidence>
<dbReference type="EMBL" id="RCNT01000013">
    <property type="protein sequence ID" value="RMA40690.1"/>
    <property type="molecule type" value="Genomic_DNA"/>
</dbReference>
<reference evidence="2 3" key="1">
    <citation type="submission" date="2018-10" db="EMBL/GenBank/DDBJ databases">
        <authorList>
            <person name="Jung H.S."/>
            <person name="Jeon C.O."/>
        </authorList>
    </citation>
    <scope>NUCLEOTIDE SEQUENCE [LARGE SCALE GENOMIC DNA]</scope>
    <source>
        <strain evidence="2 3">MA-7-27</strain>
    </source>
</reference>
<feature type="transmembrane region" description="Helical" evidence="1">
    <location>
        <begin position="20"/>
        <end position="37"/>
    </location>
</feature>
<organism evidence="2 3">
    <name type="scientific">Rhodophyticola porphyridii</name>
    <dbReference type="NCBI Taxonomy" id="1852017"/>
    <lineage>
        <taxon>Bacteria</taxon>
        <taxon>Pseudomonadati</taxon>
        <taxon>Pseudomonadota</taxon>
        <taxon>Alphaproteobacteria</taxon>
        <taxon>Rhodobacterales</taxon>
        <taxon>Roseobacteraceae</taxon>
        <taxon>Rhodophyticola</taxon>
    </lineage>
</organism>
<comment type="caution">
    <text evidence="2">The sequence shown here is derived from an EMBL/GenBank/DDBJ whole genome shotgun (WGS) entry which is preliminary data.</text>
</comment>
<proteinExistence type="predicted"/>
<dbReference type="AlphaFoldDB" id="A0A3L9YCJ0"/>
<dbReference type="Proteomes" id="UP000281343">
    <property type="component" value="Unassembled WGS sequence"/>
</dbReference>
<keyword evidence="1" id="KW-1133">Transmembrane helix</keyword>
<keyword evidence="1" id="KW-0812">Transmembrane</keyword>
<sequence length="62" mass="6922">MPEPAATAASYKRMEAIARMAAPVAVRAWTLWVMGFLRSGDDIQKSMQSMLWRSHRKGSPVS</sequence>
<protein>
    <submittedName>
        <fullName evidence="2">Uncharacterized protein</fullName>
    </submittedName>
</protein>
<gene>
    <name evidence="2" type="ORF">D9R08_18235</name>
</gene>
<accession>A0A3L9YCJ0</accession>
<evidence type="ECO:0000256" key="1">
    <source>
        <dbReference type="SAM" id="Phobius"/>
    </source>
</evidence>
<name>A0A3L9YCJ0_9RHOB</name>